<proteinExistence type="predicted"/>
<dbReference type="AlphaFoldDB" id="A0A0K2T0I8"/>
<accession>A0A0K2T0I8</accession>
<dbReference type="EMBL" id="HACA01002167">
    <property type="protein sequence ID" value="CDW19528.1"/>
    <property type="molecule type" value="Transcribed_RNA"/>
</dbReference>
<sequence>MQILGNKIKKLPLSILVNHYLFDVGTYVDSGNLKLAVAFNDDFKALLFNYKDLLCNQTRAETETKQCCFYPMPLSIKMSEKTKKTSSIRCPPHQCHSQ</sequence>
<organism evidence="1">
    <name type="scientific">Lepeophtheirus salmonis</name>
    <name type="common">Salmon louse</name>
    <name type="synonym">Caligus salmonis</name>
    <dbReference type="NCBI Taxonomy" id="72036"/>
    <lineage>
        <taxon>Eukaryota</taxon>
        <taxon>Metazoa</taxon>
        <taxon>Ecdysozoa</taxon>
        <taxon>Arthropoda</taxon>
        <taxon>Crustacea</taxon>
        <taxon>Multicrustacea</taxon>
        <taxon>Hexanauplia</taxon>
        <taxon>Copepoda</taxon>
        <taxon>Siphonostomatoida</taxon>
        <taxon>Caligidae</taxon>
        <taxon>Lepeophtheirus</taxon>
    </lineage>
</organism>
<evidence type="ECO:0000313" key="1">
    <source>
        <dbReference type="EMBL" id="CDW19528.1"/>
    </source>
</evidence>
<reference evidence="1" key="1">
    <citation type="submission" date="2014-05" db="EMBL/GenBank/DDBJ databases">
        <authorList>
            <person name="Chronopoulou M."/>
        </authorList>
    </citation>
    <scope>NUCLEOTIDE SEQUENCE</scope>
    <source>
        <tissue evidence="1">Whole organism</tissue>
    </source>
</reference>
<name>A0A0K2T0I8_LEPSM</name>
<protein>
    <submittedName>
        <fullName evidence="1">Uncharacterized protein</fullName>
    </submittedName>
</protein>